<evidence type="ECO:0000313" key="3">
    <source>
        <dbReference type="Proteomes" id="UP001430065"/>
    </source>
</evidence>
<keyword evidence="1" id="KW-0472">Membrane</keyword>
<gene>
    <name evidence="2" type="ORF">ISP20_09820</name>
</gene>
<proteinExistence type="predicted"/>
<dbReference type="Proteomes" id="UP001430065">
    <property type="component" value="Unassembled WGS sequence"/>
</dbReference>
<keyword evidence="3" id="KW-1185">Reference proteome</keyword>
<sequence length="109" mass="12168">MALFDRGGLRAIFDHARNVVVATIIVAAGIETTKRFDHTVFVDLLNPSLVGYAVAVAGVVLILLNFVDGLRKLARLRWPRMLQMALGIAYFLVSFRIVQLIIWVRTQAC</sequence>
<dbReference type="EMBL" id="JADIKC010000003">
    <property type="protein sequence ID" value="MBM7121450.1"/>
    <property type="molecule type" value="Genomic_DNA"/>
</dbReference>
<name>A0ABS2JT73_9GAMM</name>
<feature type="transmembrane region" description="Helical" evidence="1">
    <location>
        <begin position="50"/>
        <end position="70"/>
    </location>
</feature>
<evidence type="ECO:0000313" key="2">
    <source>
        <dbReference type="EMBL" id="MBM7121450.1"/>
    </source>
</evidence>
<evidence type="ECO:0000256" key="1">
    <source>
        <dbReference type="SAM" id="Phobius"/>
    </source>
</evidence>
<organism evidence="2 3">
    <name type="scientific">Dyella kyungheensis</name>
    <dbReference type="NCBI Taxonomy" id="1242174"/>
    <lineage>
        <taxon>Bacteria</taxon>
        <taxon>Pseudomonadati</taxon>
        <taxon>Pseudomonadota</taxon>
        <taxon>Gammaproteobacteria</taxon>
        <taxon>Lysobacterales</taxon>
        <taxon>Rhodanobacteraceae</taxon>
        <taxon>Dyella</taxon>
    </lineage>
</organism>
<keyword evidence="1" id="KW-1133">Transmembrane helix</keyword>
<accession>A0ABS2JT73</accession>
<dbReference type="RefSeq" id="WP_204635839.1">
    <property type="nucleotide sequence ID" value="NZ_CP183983.1"/>
</dbReference>
<reference evidence="2 3" key="1">
    <citation type="submission" date="2020-10" db="EMBL/GenBank/DDBJ databases">
        <title>Phylogeny of dyella-like bacteria.</title>
        <authorList>
            <person name="Fu J."/>
        </authorList>
    </citation>
    <scope>NUCLEOTIDE SEQUENCE [LARGE SCALE GENOMIC DNA]</scope>
    <source>
        <strain evidence="2 3">THG-B117</strain>
    </source>
</reference>
<feature type="transmembrane region" description="Helical" evidence="1">
    <location>
        <begin position="82"/>
        <end position="104"/>
    </location>
</feature>
<comment type="caution">
    <text evidence="2">The sequence shown here is derived from an EMBL/GenBank/DDBJ whole genome shotgun (WGS) entry which is preliminary data.</text>
</comment>
<keyword evidence="1" id="KW-0812">Transmembrane</keyword>
<protein>
    <submittedName>
        <fullName evidence="2">Uncharacterized protein</fullName>
    </submittedName>
</protein>